<proteinExistence type="predicted"/>
<evidence type="ECO:0000256" key="1">
    <source>
        <dbReference type="SAM" id="SignalP"/>
    </source>
</evidence>
<protein>
    <submittedName>
        <fullName evidence="2">Uncharacterized protein</fullName>
    </submittedName>
</protein>
<accession>A0A1E3PZ31</accession>
<reference evidence="2 3" key="1">
    <citation type="journal article" date="2016" name="Proc. Natl. Acad. Sci. U.S.A.">
        <title>Comparative genomics of biotechnologically important yeasts.</title>
        <authorList>
            <person name="Riley R."/>
            <person name="Haridas S."/>
            <person name="Wolfe K.H."/>
            <person name="Lopes M.R."/>
            <person name="Hittinger C.T."/>
            <person name="Goeker M."/>
            <person name="Salamov A.A."/>
            <person name="Wisecaver J.H."/>
            <person name="Long T.M."/>
            <person name="Calvey C.H."/>
            <person name="Aerts A.L."/>
            <person name="Barry K.W."/>
            <person name="Choi C."/>
            <person name="Clum A."/>
            <person name="Coughlan A.Y."/>
            <person name="Deshpande S."/>
            <person name="Douglass A.P."/>
            <person name="Hanson S.J."/>
            <person name="Klenk H.-P."/>
            <person name="LaButti K.M."/>
            <person name="Lapidus A."/>
            <person name="Lindquist E.A."/>
            <person name="Lipzen A.M."/>
            <person name="Meier-Kolthoff J.P."/>
            <person name="Ohm R.A."/>
            <person name="Otillar R.P."/>
            <person name="Pangilinan J.L."/>
            <person name="Peng Y."/>
            <person name="Rokas A."/>
            <person name="Rosa C.A."/>
            <person name="Scheuner C."/>
            <person name="Sibirny A.A."/>
            <person name="Slot J.C."/>
            <person name="Stielow J.B."/>
            <person name="Sun H."/>
            <person name="Kurtzman C.P."/>
            <person name="Blackwell M."/>
            <person name="Grigoriev I.V."/>
            <person name="Jeffries T.W."/>
        </authorList>
    </citation>
    <scope>NUCLEOTIDE SEQUENCE [LARGE SCALE GENOMIC DNA]</scope>
    <source>
        <strain evidence="2 3">NRRL Y-11557</strain>
    </source>
</reference>
<dbReference type="Proteomes" id="UP000094385">
    <property type="component" value="Unassembled WGS sequence"/>
</dbReference>
<feature type="chain" id="PRO_5009134019" evidence="1">
    <location>
        <begin position="24"/>
        <end position="55"/>
    </location>
</feature>
<gene>
    <name evidence="2" type="ORF">LIPSTDRAFT_74159</name>
</gene>
<name>A0A1E3PZ31_LIPST</name>
<keyword evidence="1" id="KW-0732">Signal</keyword>
<dbReference type="EMBL" id="KV454299">
    <property type="protein sequence ID" value="ODQ70703.1"/>
    <property type="molecule type" value="Genomic_DNA"/>
</dbReference>
<organism evidence="2 3">
    <name type="scientific">Lipomyces starkeyi NRRL Y-11557</name>
    <dbReference type="NCBI Taxonomy" id="675824"/>
    <lineage>
        <taxon>Eukaryota</taxon>
        <taxon>Fungi</taxon>
        <taxon>Dikarya</taxon>
        <taxon>Ascomycota</taxon>
        <taxon>Saccharomycotina</taxon>
        <taxon>Lipomycetes</taxon>
        <taxon>Lipomycetales</taxon>
        <taxon>Lipomycetaceae</taxon>
        <taxon>Lipomyces</taxon>
    </lineage>
</organism>
<dbReference type="AlphaFoldDB" id="A0A1E3PZ31"/>
<keyword evidence="3" id="KW-1185">Reference proteome</keyword>
<evidence type="ECO:0000313" key="3">
    <source>
        <dbReference type="Proteomes" id="UP000094385"/>
    </source>
</evidence>
<evidence type="ECO:0000313" key="2">
    <source>
        <dbReference type="EMBL" id="ODQ70703.1"/>
    </source>
</evidence>
<feature type="signal peptide" evidence="1">
    <location>
        <begin position="1"/>
        <end position="23"/>
    </location>
</feature>
<sequence>MKLAFPVFSTLSLALLTVRRFLGQYMRNIVSSAMHIEYDSLCVLGAHTATFRLVA</sequence>